<dbReference type="InterPro" id="IPR032103">
    <property type="entry name" value="NHE_CaM-bd"/>
</dbReference>
<dbReference type="Proteomes" id="UP000727407">
    <property type="component" value="Unassembled WGS sequence"/>
</dbReference>
<accession>A0A8J4U010</accession>
<dbReference type="AlphaFoldDB" id="A0A8J4U010"/>
<gene>
    <name evidence="2" type="primary">slc9a1b</name>
    <name evidence="2" type="ORF">DAT39_022232</name>
</gene>
<protein>
    <submittedName>
        <fullName evidence="2">Na(+)/H(+) exchanger beta-like isoform X1</fullName>
    </submittedName>
</protein>
<feature type="non-terminal residue" evidence="2">
    <location>
        <position position="90"/>
    </location>
</feature>
<sequence length="90" mass="10665">SGQSERKNTMKITKQQEEAIRKILRAKLQKSNQKMCSYSRHTLLLDEEVAEWSETQLHRQRALMEQRISHYLTVSAKMESSPVRRANFIF</sequence>
<comment type="caution">
    <text evidence="2">The sequence shown here is derived from an EMBL/GenBank/DDBJ whole genome shotgun (WGS) entry which is preliminary data.</text>
</comment>
<feature type="non-terminal residue" evidence="2">
    <location>
        <position position="1"/>
    </location>
</feature>
<name>A0A8J4U010_CLAMG</name>
<keyword evidence="3" id="KW-1185">Reference proteome</keyword>
<evidence type="ECO:0000313" key="2">
    <source>
        <dbReference type="EMBL" id="KAF5887545.1"/>
    </source>
</evidence>
<dbReference type="Gene3D" id="6.10.250.2020">
    <property type="match status" value="1"/>
</dbReference>
<reference evidence="2" key="1">
    <citation type="submission" date="2020-07" db="EMBL/GenBank/DDBJ databases">
        <title>Clarias magur genome sequencing, assembly and annotation.</title>
        <authorList>
            <person name="Kushwaha B."/>
            <person name="Kumar R."/>
            <person name="Das P."/>
            <person name="Joshi C.G."/>
            <person name="Kumar D."/>
            <person name="Nagpure N.S."/>
            <person name="Pandey M."/>
            <person name="Agarwal S."/>
            <person name="Srivastava S."/>
            <person name="Singh M."/>
            <person name="Sahoo L."/>
            <person name="Jayasankar P."/>
            <person name="Meher P.K."/>
            <person name="Koringa P.G."/>
            <person name="Iquebal M.A."/>
            <person name="Das S.P."/>
            <person name="Bit A."/>
            <person name="Patnaik S."/>
            <person name="Patel N."/>
            <person name="Shah T.M."/>
            <person name="Hinsu A."/>
            <person name="Jena J.K."/>
        </authorList>
    </citation>
    <scope>NUCLEOTIDE SEQUENCE</scope>
    <source>
        <strain evidence="2">CIFAMagur01</strain>
        <tissue evidence="2">Testis</tissue>
    </source>
</reference>
<evidence type="ECO:0000259" key="1">
    <source>
        <dbReference type="Pfam" id="PF16644"/>
    </source>
</evidence>
<dbReference type="EMBL" id="QNUK01001093">
    <property type="protein sequence ID" value="KAF5887545.1"/>
    <property type="molecule type" value="Genomic_DNA"/>
</dbReference>
<organism evidence="2 3">
    <name type="scientific">Clarias magur</name>
    <name type="common">Asian catfish</name>
    <name type="synonym">Macropteronotus magur</name>
    <dbReference type="NCBI Taxonomy" id="1594786"/>
    <lineage>
        <taxon>Eukaryota</taxon>
        <taxon>Metazoa</taxon>
        <taxon>Chordata</taxon>
        <taxon>Craniata</taxon>
        <taxon>Vertebrata</taxon>
        <taxon>Euteleostomi</taxon>
        <taxon>Actinopterygii</taxon>
        <taxon>Neopterygii</taxon>
        <taxon>Teleostei</taxon>
        <taxon>Ostariophysi</taxon>
        <taxon>Siluriformes</taxon>
        <taxon>Clariidae</taxon>
        <taxon>Clarias</taxon>
    </lineage>
</organism>
<feature type="domain" description="Sodium/hydrogen exchanger regulatory region" evidence="1">
    <location>
        <begin position="3"/>
        <end position="73"/>
    </location>
</feature>
<dbReference type="Pfam" id="PF16644">
    <property type="entry name" value="NEXCaM_BD"/>
    <property type="match status" value="1"/>
</dbReference>
<proteinExistence type="predicted"/>
<evidence type="ECO:0000313" key="3">
    <source>
        <dbReference type="Proteomes" id="UP000727407"/>
    </source>
</evidence>